<dbReference type="PANTHER" id="PTHR33175:SF3">
    <property type="entry name" value="DNA-BINDING PROTEIN HU-BETA"/>
    <property type="match status" value="1"/>
</dbReference>
<dbReference type="GO" id="GO:0030527">
    <property type="term" value="F:structural constituent of chromatin"/>
    <property type="evidence" value="ECO:0007669"/>
    <property type="project" value="InterPro"/>
</dbReference>
<dbReference type="FunFam" id="4.10.520.10:FF:000007">
    <property type="entry name" value="Integration host factor subunit beta"/>
    <property type="match status" value="1"/>
</dbReference>
<evidence type="ECO:0000256" key="1">
    <source>
        <dbReference type="ARBA" id="ARBA00010529"/>
    </source>
</evidence>
<dbReference type="Pfam" id="PF00216">
    <property type="entry name" value="Bac_DNA_binding"/>
    <property type="match status" value="1"/>
</dbReference>
<dbReference type="AlphaFoldDB" id="C2G1V9"/>
<comment type="caution">
    <text evidence="5">The sequence shown here is derived from an EMBL/GenBank/DDBJ whole genome shotgun (WGS) entry which is preliminary data.</text>
</comment>
<dbReference type="SMART" id="SM00411">
    <property type="entry name" value="BHL"/>
    <property type="match status" value="1"/>
</dbReference>
<dbReference type="Proteomes" id="UP000006241">
    <property type="component" value="Unassembled WGS sequence"/>
</dbReference>
<evidence type="ECO:0000256" key="4">
    <source>
        <dbReference type="RuleBase" id="RU003939"/>
    </source>
</evidence>
<evidence type="ECO:0000313" key="6">
    <source>
        <dbReference type="Proteomes" id="UP000006241"/>
    </source>
</evidence>
<dbReference type="PANTHER" id="PTHR33175">
    <property type="entry name" value="DNA-BINDING PROTEIN HU"/>
    <property type="match status" value="1"/>
</dbReference>
<keyword evidence="3 5" id="KW-0238">DNA-binding</keyword>
<dbReference type="CDD" id="cd13836">
    <property type="entry name" value="IHF_B"/>
    <property type="match status" value="1"/>
</dbReference>
<name>C2G1V9_SPHSI</name>
<comment type="similarity">
    <text evidence="1 4">Belongs to the bacterial histone-like protein family.</text>
</comment>
<accession>C2G1V9</accession>
<evidence type="ECO:0000313" key="5">
    <source>
        <dbReference type="EMBL" id="EEI91018.1"/>
    </source>
</evidence>
<dbReference type="GO" id="GO:0030261">
    <property type="term" value="P:chromosome condensation"/>
    <property type="evidence" value="ECO:0007669"/>
    <property type="project" value="UniProtKB-KW"/>
</dbReference>
<dbReference type="GO" id="GO:0005829">
    <property type="term" value="C:cytosol"/>
    <property type="evidence" value="ECO:0007669"/>
    <property type="project" value="TreeGrafter"/>
</dbReference>
<gene>
    <name evidence="5" type="primary">hup</name>
    <name evidence="5" type="ORF">HMPREF0765_3565</name>
</gene>
<dbReference type="InterPro" id="IPR000119">
    <property type="entry name" value="Hist_DNA-bd"/>
</dbReference>
<dbReference type="Gene3D" id="4.10.520.10">
    <property type="entry name" value="IHF-like DNA-binding proteins"/>
    <property type="match status" value="1"/>
</dbReference>
<dbReference type="InterPro" id="IPR010992">
    <property type="entry name" value="IHF-like_DNA-bd_dom_sf"/>
</dbReference>
<dbReference type="PRINTS" id="PR01727">
    <property type="entry name" value="DNABINDINGHU"/>
</dbReference>
<sequence>MLSFSLKNAEIISKARFKAIPLRPQSAVCLRVEIQNNTVKTDMTKAEIIAEISNKTGLEKVDVQETVEAFFKVVKNSMIGGENVYVRGFGSFVVKKRAEKTARNISKNTAIIIPEHFVPSFKPAKVFVEKVKNGNK</sequence>
<dbReference type="GO" id="GO:0003677">
    <property type="term" value="F:DNA binding"/>
    <property type="evidence" value="ECO:0007669"/>
    <property type="project" value="UniProtKB-KW"/>
</dbReference>
<dbReference type="EMBL" id="ACHB01000079">
    <property type="protein sequence ID" value="EEI91018.1"/>
    <property type="molecule type" value="Genomic_DNA"/>
</dbReference>
<reference evidence="5 6" key="1">
    <citation type="submission" date="2009-01" db="EMBL/GenBank/DDBJ databases">
        <authorList>
            <person name="Qin X."/>
            <person name="Bachman B."/>
            <person name="Battles P."/>
            <person name="Bell A."/>
            <person name="Bess C."/>
            <person name="Bickham C."/>
            <person name="Chaboub L."/>
            <person name="Chen D."/>
            <person name="Coyle M."/>
            <person name="Deiros D.R."/>
            <person name="Dinh H."/>
            <person name="Forbes L."/>
            <person name="Fowler G."/>
            <person name="Francisco L."/>
            <person name="Fu Q."/>
            <person name="Gubbala S."/>
            <person name="Hale W."/>
            <person name="Han Y."/>
            <person name="Hemphill L."/>
            <person name="Highlander S.K."/>
            <person name="Hirani K."/>
            <person name="Hogues M."/>
            <person name="Jackson L."/>
            <person name="Jakkamsetti A."/>
            <person name="Javaid M."/>
            <person name="Jiang H."/>
            <person name="Korchina V."/>
            <person name="Kovar C."/>
            <person name="Lara F."/>
            <person name="Lee S."/>
            <person name="Mata R."/>
            <person name="Mathew T."/>
            <person name="Moen C."/>
            <person name="Morales K."/>
            <person name="Munidasa M."/>
            <person name="Nazareth L."/>
            <person name="Ngo R."/>
            <person name="Nguyen L."/>
            <person name="Okwuonu G."/>
            <person name="Ongeri F."/>
            <person name="Patil S."/>
            <person name="Petrosino J."/>
            <person name="Pham C."/>
            <person name="Pham P."/>
            <person name="Pu L.-L."/>
            <person name="Puazo M."/>
            <person name="Raj R."/>
            <person name="Reid J."/>
            <person name="Rouhana J."/>
            <person name="Saada N."/>
            <person name="Shang Y."/>
            <person name="Simmons D."/>
            <person name="Thornton R."/>
            <person name="Warren J."/>
            <person name="Weissenberger G."/>
            <person name="Zhang J."/>
            <person name="Zhang L."/>
            <person name="Zhou C."/>
            <person name="Zhu D."/>
            <person name="Muzny D."/>
            <person name="Worley K."/>
            <person name="Gibbs R."/>
        </authorList>
    </citation>
    <scope>NUCLEOTIDE SEQUENCE [LARGE SCALE GENOMIC DNA]</scope>
    <source>
        <strain evidence="5 6">ATCC 33300</strain>
    </source>
</reference>
<dbReference type="SUPFAM" id="SSF47729">
    <property type="entry name" value="IHF-like DNA-binding proteins"/>
    <property type="match status" value="1"/>
</dbReference>
<protein>
    <submittedName>
        <fullName evidence="5">DNA-binding protein HU</fullName>
    </submittedName>
</protein>
<organism evidence="5 6">
    <name type="scientific">Sphingobacterium spiritivorum ATCC 33300</name>
    <dbReference type="NCBI Taxonomy" id="525372"/>
    <lineage>
        <taxon>Bacteria</taxon>
        <taxon>Pseudomonadati</taxon>
        <taxon>Bacteroidota</taxon>
        <taxon>Sphingobacteriia</taxon>
        <taxon>Sphingobacteriales</taxon>
        <taxon>Sphingobacteriaceae</taxon>
        <taxon>Sphingobacterium</taxon>
    </lineage>
</organism>
<proteinExistence type="inferred from homology"/>
<dbReference type="HOGENOM" id="CLU_105066_2_3_10"/>
<keyword evidence="2" id="KW-0226">DNA condensation</keyword>
<evidence type="ECO:0000256" key="2">
    <source>
        <dbReference type="ARBA" id="ARBA00023067"/>
    </source>
</evidence>
<evidence type="ECO:0000256" key="3">
    <source>
        <dbReference type="ARBA" id="ARBA00023125"/>
    </source>
</evidence>